<protein>
    <recommendedName>
        <fullName evidence="4">Uracil-DNA glycosylase-like domain-containing protein</fullName>
    </recommendedName>
</protein>
<reference evidence="2" key="1">
    <citation type="submission" date="2017-08" db="EMBL/GenBank/DDBJ databases">
        <authorList>
            <person name="Polle J.E."/>
            <person name="Barry K."/>
            <person name="Cushman J."/>
            <person name="Schmutz J."/>
            <person name="Tran D."/>
            <person name="Hathwaick L.T."/>
            <person name="Yim W.C."/>
            <person name="Jenkins J."/>
            <person name="Mckie-Krisberg Z.M."/>
            <person name="Prochnik S."/>
            <person name="Lindquist E."/>
            <person name="Dockter R.B."/>
            <person name="Adam C."/>
            <person name="Molina H."/>
            <person name="Bunkerborg J."/>
            <person name="Jin E."/>
            <person name="Buchheim M."/>
            <person name="Magnuson J."/>
        </authorList>
    </citation>
    <scope>NUCLEOTIDE SEQUENCE</scope>
    <source>
        <strain evidence="2">CCAP 19/18</strain>
    </source>
</reference>
<dbReference type="Gene3D" id="3.40.470.10">
    <property type="entry name" value="Uracil-DNA glycosylase-like domain"/>
    <property type="match status" value="1"/>
</dbReference>
<evidence type="ECO:0000313" key="2">
    <source>
        <dbReference type="EMBL" id="KAF5840967.1"/>
    </source>
</evidence>
<feature type="region of interest" description="Disordered" evidence="1">
    <location>
        <begin position="29"/>
        <end position="80"/>
    </location>
</feature>
<dbReference type="SUPFAM" id="SSF52141">
    <property type="entry name" value="Uracil-DNA glycosylase-like"/>
    <property type="match status" value="1"/>
</dbReference>
<evidence type="ECO:0000256" key="1">
    <source>
        <dbReference type="SAM" id="MobiDB-lite"/>
    </source>
</evidence>
<feature type="compositionally biased region" description="Polar residues" evidence="1">
    <location>
        <begin position="29"/>
        <end position="43"/>
    </location>
</feature>
<evidence type="ECO:0008006" key="4">
    <source>
        <dbReference type="Google" id="ProtNLM"/>
    </source>
</evidence>
<sequence length="181" mass="19482">MVIYRLSHQHENMASNPFEGFSFCQNTSVGPKSGLTPSPSPSHKQPRAHHPAAESIPDSTPQKKRRGNPEYKGNGSGDQGLAQCLARETELKQRLGGGLGEKLGGGSFPLRLIIVGHNPSEATWAASHVYAHKSNHMWRLLIQTGIAPPGTTGPEADDTMPHSVGVVSAGMTTLHHTVREW</sequence>
<keyword evidence="3" id="KW-1185">Reference proteome</keyword>
<evidence type="ECO:0000313" key="3">
    <source>
        <dbReference type="Proteomes" id="UP000815325"/>
    </source>
</evidence>
<accession>A0ABQ7H292</accession>
<comment type="caution">
    <text evidence="2">The sequence shown here is derived from an EMBL/GenBank/DDBJ whole genome shotgun (WGS) entry which is preliminary data.</text>
</comment>
<name>A0ABQ7H292_DUNSA</name>
<dbReference type="EMBL" id="MU069499">
    <property type="protein sequence ID" value="KAF5840967.1"/>
    <property type="molecule type" value="Genomic_DNA"/>
</dbReference>
<dbReference type="InterPro" id="IPR036895">
    <property type="entry name" value="Uracil-DNA_glycosylase-like_sf"/>
</dbReference>
<proteinExistence type="predicted"/>
<organism evidence="2 3">
    <name type="scientific">Dunaliella salina</name>
    <name type="common">Green alga</name>
    <name type="synonym">Protococcus salinus</name>
    <dbReference type="NCBI Taxonomy" id="3046"/>
    <lineage>
        <taxon>Eukaryota</taxon>
        <taxon>Viridiplantae</taxon>
        <taxon>Chlorophyta</taxon>
        <taxon>core chlorophytes</taxon>
        <taxon>Chlorophyceae</taxon>
        <taxon>CS clade</taxon>
        <taxon>Chlamydomonadales</taxon>
        <taxon>Dunaliellaceae</taxon>
        <taxon>Dunaliella</taxon>
    </lineage>
</organism>
<gene>
    <name evidence="2" type="ORF">DUNSADRAFT_14991</name>
</gene>
<dbReference type="Proteomes" id="UP000815325">
    <property type="component" value="Unassembled WGS sequence"/>
</dbReference>